<evidence type="ECO:0000313" key="2">
    <source>
        <dbReference type="EMBL" id="SFP51856.1"/>
    </source>
</evidence>
<protein>
    <submittedName>
        <fullName evidence="2">Uncharacterized protein</fullName>
    </submittedName>
</protein>
<accession>A0A1I5R1C6</accession>
<sequence length="130" mass="13990">MSDWQKTKAQLLIAQAIGKLLLAANQPILIQAMAKEYADGMNQLAYATGLISDAEFDDYQAHLIVIGKRQGLLPTTPSDSEKAKPANPIDTSAWPPCNPACDPELNGSKSRHCMCEPAKTAMAEQGINHA</sequence>
<reference evidence="3" key="1">
    <citation type="submission" date="2016-10" db="EMBL/GenBank/DDBJ databases">
        <authorList>
            <person name="Varghese N."/>
            <person name="Submissions S."/>
        </authorList>
    </citation>
    <scope>NUCLEOTIDE SEQUENCE [LARGE SCALE GENOMIC DNA]</scope>
    <source>
        <strain evidence="3">JCM 15604</strain>
    </source>
</reference>
<name>A0A1I5R1C6_9GAMM</name>
<dbReference type="Proteomes" id="UP000182025">
    <property type="component" value="Unassembled WGS sequence"/>
</dbReference>
<dbReference type="OrthoDB" id="9909846at2"/>
<gene>
    <name evidence="2" type="ORF">SAMN05216177_103220</name>
</gene>
<dbReference type="EMBL" id="FOXK01000003">
    <property type="protein sequence ID" value="SFP51856.1"/>
    <property type="molecule type" value="Genomic_DNA"/>
</dbReference>
<keyword evidence="3" id="KW-1185">Reference proteome</keyword>
<evidence type="ECO:0000256" key="1">
    <source>
        <dbReference type="SAM" id="MobiDB-lite"/>
    </source>
</evidence>
<feature type="region of interest" description="Disordered" evidence="1">
    <location>
        <begin position="74"/>
        <end position="96"/>
    </location>
</feature>
<organism evidence="2 3">
    <name type="scientific">Ectopseudomonas toyotomiensis</name>
    <dbReference type="NCBI Taxonomy" id="554344"/>
    <lineage>
        <taxon>Bacteria</taxon>
        <taxon>Pseudomonadati</taxon>
        <taxon>Pseudomonadota</taxon>
        <taxon>Gammaproteobacteria</taxon>
        <taxon>Pseudomonadales</taxon>
        <taxon>Pseudomonadaceae</taxon>
        <taxon>Ectopseudomonas</taxon>
    </lineage>
</organism>
<dbReference type="AlphaFoldDB" id="A0A1I5R1C6"/>
<proteinExistence type="predicted"/>
<evidence type="ECO:0000313" key="3">
    <source>
        <dbReference type="Proteomes" id="UP000182025"/>
    </source>
</evidence>
<dbReference type="RefSeq" id="WP_074914163.1">
    <property type="nucleotide sequence ID" value="NZ_FOXK01000003.1"/>
</dbReference>